<evidence type="ECO:0000256" key="1">
    <source>
        <dbReference type="ARBA" id="ARBA00004474"/>
    </source>
</evidence>
<feature type="compositionally biased region" description="Low complexity" evidence="4">
    <location>
        <begin position="361"/>
        <end position="374"/>
    </location>
</feature>
<dbReference type="InterPro" id="IPR039633">
    <property type="entry name" value="PAP"/>
</dbReference>
<reference evidence="6 7" key="1">
    <citation type="submission" date="2020-08" db="EMBL/GenBank/DDBJ databases">
        <title>Plant Genome Project.</title>
        <authorList>
            <person name="Zhang R.-G."/>
        </authorList>
    </citation>
    <scope>NUCLEOTIDE SEQUENCE [LARGE SCALE GENOMIC DNA]</scope>
    <source>
        <tissue evidence="6">Rhizome</tissue>
    </source>
</reference>
<evidence type="ECO:0000313" key="7">
    <source>
        <dbReference type="Proteomes" id="UP000734854"/>
    </source>
</evidence>
<organism evidence="6 7">
    <name type="scientific">Zingiber officinale</name>
    <name type="common">Ginger</name>
    <name type="synonym">Amomum zingiber</name>
    <dbReference type="NCBI Taxonomy" id="94328"/>
    <lineage>
        <taxon>Eukaryota</taxon>
        <taxon>Viridiplantae</taxon>
        <taxon>Streptophyta</taxon>
        <taxon>Embryophyta</taxon>
        <taxon>Tracheophyta</taxon>
        <taxon>Spermatophyta</taxon>
        <taxon>Magnoliopsida</taxon>
        <taxon>Liliopsida</taxon>
        <taxon>Zingiberales</taxon>
        <taxon>Zingiberaceae</taxon>
        <taxon>Zingiber</taxon>
    </lineage>
</organism>
<comment type="subcellular location">
    <subcellularLocation>
        <location evidence="1">Plastid</location>
    </subcellularLocation>
</comment>
<sequence>MATAFLPGISHSCTNFPPPAPPPEKSRRSVRPSLRRCRSGAGRFRAMVQQQTFQGPPAAYAREMERLSAKESLLLAFKDAGGLQSLISGKTTEMQRIDVNERIVGLEQLNPTARPTTSPFLDGRWNFEWFSAGSPASFAARFVFERSPTTLANLLGLDMLLKDGYSKITANLRFLNSIESKFFLTTKLSLEGHMRMKEEYVEALLDTPTVSQEVIPEQLKGPLGQATGALEQLPLPIRDAFANGVKIPLSGTFQRLFIISYLDDEILVVACFQLAQSSVLAVVITRNSAGAPDVLTRLESSPASAPSDRMVKNAEAGYRHIIAYDTGDNQRVSYSLGKVNSHIEMKNAQLALAVDVTNAQGASSSHQQQTQQVQKDGTDTRDGLQRANESQQAKPVTGKQSDYCLGFLKPEQIAKGSKVTGLIQQEVPYGAPRVPLEKHFQLARQRNQIQKNQLRVGFKVSSRRPKSVHHKLTCRKKQNLDKTFELHQNMAQDLLHHLGNAAIASHSNSKGPIGANQTKTQMQEGFSNTERCSRNIA</sequence>
<keyword evidence="3" id="KW-0809">Transit peptide</keyword>
<protein>
    <recommendedName>
        <fullName evidence="5">Plastid lipid-associated protein/fibrillin conserved domain-containing protein</fullName>
    </recommendedName>
</protein>
<dbReference type="Proteomes" id="UP000734854">
    <property type="component" value="Unassembled WGS sequence"/>
</dbReference>
<name>A0A8J5GEV3_ZINOF</name>
<accession>A0A8J5GEV3</accession>
<keyword evidence="2" id="KW-0934">Plastid</keyword>
<dbReference type="AlphaFoldDB" id="A0A8J5GEV3"/>
<dbReference type="Pfam" id="PF04755">
    <property type="entry name" value="PAP_fibrillin"/>
    <property type="match status" value="1"/>
</dbReference>
<gene>
    <name evidence="6" type="ORF">ZIOFF_038622</name>
</gene>
<evidence type="ECO:0000259" key="5">
    <source>
        <dbReference type="Pfam" id="PF04755"/>
    </source>
</evidence>
<dbReference type="EMBL" id="JACMSC010000011">
    <property type="protein sequence ID" value="KAG6498872.1"/>
    <property type="molecule type" value="Genomic_DNA"/>
</dbReference>
<feature type="region of interest" description="Disordered" evidence="4">
    <location>
        <begin position="361"/>
        <end position="397"/>
    </location>
</feature>
<evidence type="ECO:0000313" key="6">
    <source>
        <dbReference type="EMBL" id="KAG6498872.1"/>
    </source>
</evidence>
<dbReference type="GO" id="GO:0009536">
    <property type="term" value="C:plastid"/>
    <property type="evidence" value="ECO:0007669"/>
    <property type="project" value="UniProtKB-SubCell"/>
</dbReference>
<keyword evidence="7" id="KW-1185">Reference proteome</keyword>
<feature type="domain" description="Plastid lipid-associated protein/fibrillin conserved" evidence="5">
    <location>
        <begin position="91"/>
        <end position="266"/>
    </location>
</feature>
<dbReference type="PANTHER" id="PTHR31906">
    <property type="entry name" value="PLASTID-LIPID-ASSOCIATED PROTEIN 4, CHLOROPLASTIC-RELATED"/>
    <property type="match status" value="1"/>
</dbReference>
<proteinExistence type="predicted"/>
<evidence type="ECO:0000256" key="4">
    <source>
        <dbReference type="SAM" id="MobiDB-lite"/>
    </source>
</evidence>
<dbReference type="InterPro" id="IPR006843">
    <property type="entry name" value="PAP/fibrillin_dom"/>
</dbReference>
<evidence type="ECO:0000256" key="3">
    <source>
        <dbReference type="ARBA" id="ARBA00022946"/>
    </source>
</evidence>
<feature type="region of interest" description="Disordered" evidence="4">
    <location>
        <begin position="1"/>
        <end position="33"/>
    </location>
</feature>
<evidence type="ECO:0000256" key="2">
    <source>
        <dbReference type="ARBA" id="ARBA00022640"/>
    </source>
</evidence>
<feature type="compositionally biased region" description="Polar residues" evidence="4">
    <location>
        <begin position="387"/>
        <end position="397"/>
    </location>
</feature>
<comment type="caution">
    <text evidence="6">The sequence shown here is derived from an EMBL/GenBank/DDBJ whole genome shotgun (WGS) entry which is preliminary data.</text>
</comment>